<dbReference type="Proteomes" id="UP000031668">
    <property type="component" value="Unassembled WGS sequence"/>
</dbReference>
<evidence type="ECO:0000313" key="2">
    <source>
        <dbReference type="Proteomes" id="UP000031668"/>
    </source>
</evidence>
<accession>A0A0C2J4P6</accession>
<name>A0A0C2J4P6_THEKT</name>
<dbReference type="EMBL" id="JWZT01004474">
    <property type="protein sequence ID" value="KII64033.1"/>
    <property type="molecule type" value="Genomic_DNA"/>
</dbReference>
<sequence length="120" mass="14287">MGEYGFNHLVVVHDENFVDPNTGAHTNTIEGNWHHVRSHMPITGTRRWLYKSYFLEYVYRQQFHGGTFNTQFGLFLEHVREVYNPYIDVPFFNRINLEFDNLLFLPEVQDDDSDSDTEII</sequence>
<proteinExistence type="predicted"/>
<dbReference type="PANTHER" id="PTHR47163">
    <property type="entry name" value="DDE_TNP_IS1595 DOMAIN-CONTAINING PROTEIN"/>
    <property type="match status" value="1"/>
</dbReference>
<organism evidence="1 2">
    <name type="scientific">Thelohanellus kitauei</name>
    <name type="common">Myxosporean</name>
    <dbReference type="NCBI Taxonomy" id="669202"/>
    <lineage>
        <taxon>Eukaryota</taxon>
        <taxon>Metazoa</taxon>
        <taxon>Cnidaria</taxon>
        <taxon>Myxozoa</taxon>
        <taxon>Myxosporea</taxon>
        <taxon>Bivalvulida</taxon>
        <taxon>Platysporina</taxon>
        <taxon>Myxobolidae</taxon>
        <taxon>Thelohanellus</taxon>
    </lineage>
</organism>
<dbReference type="PANTHER" id="PTHR47163:SF2">
    <property type="entry name" value="SI:DKEY-17M8.2"/>
    <property type="match status" value="1"/>
</dbReference>
<evidence type="ECO:0000313" key="1">
    <source>
        <dbReference type="EMBL" id="KII64033.1"/>
    </source>
</evidence>
<evidence type="ECO:0008006" key="3">
    <source>
        <dbReference type="Google" id="ProtNLM"/>
    </source>
</evidence>
<dbReference type="OMA" id="AHMNTIE"/>
<dbReference type="AlphaFoldDB" id="A0A0C2J4P6"/>
<gene>
    <name evidence="1" type="ORF">RF11_14659</name>
</gene>
<comment type="caution">
    <text evidence="1">The sequence shown here is derived from an EMBL/GenBank/DDBJ whole genome shotgun (WGS) entry which is preliminary data.</text>
</comment>
<reference evidence="1 2" key="1">
    <citation type="journal article" date="2014" name="Genome Biol. Evol.">
        <title>The genome of the myxosporean Thelohanellus kitauei shows adaptations to nutrient acquisition within its fish host.</title>
        <authorList>
            <person name="Yang Y."/>
            <person name="Xiong J."/>
            <person name="Zhou Z."/>
            <person name="Huo F."/>
            <person name="Miao W."/>
            <person name="Ran C."/>
            <person name="Liu Y."/>
            <person name="Zhang J."/>
            <person name="Feng J."/>
            <person name="Wang M."/>
            <person name="Wang M."/>
            <person name="Wang L."/>
            <person name="Yao B."/>
        </authorList>
    </citation>
    <scope>NUCLEOTIDE SEQUENCE [LARGE SCALE GENOMIC DNA]</scope>
    <source>
        <strain evidence="1">Wuqing</strain>
    </source>
</reference>
<dbReference type="InterPro" id="IPR053164">
    <property type="entry name" value="IS1016-like_transposase"/>
</dbReference>
<dbReference type="OrthoDB" id="10067637at2759"/>
<keyword evidence="2" id="KW-1185">Reference proteome</keyword>
<protein>
    <recommendedName>
        <fullName evidence="3">ISXO2-like transposase domain-containing protein</fullName>
    </recommendedName>
</protein>